<reference evidence="5 6" key="1">
    <citation type="submission" date="2017-05" db="EMBL/GenBank/DDBJ databases">
        <authorList>
            <person name="Varghese N."/>
            <person name="Submissions S."/>
        </authorList>
    </citation>
    <scope>NUCLEOTIDE SEQUENCE [LARGE SCALE GENOMIC DNA]</scope>
    <source>
        <strain evidence="5 6">DSM 25457</strain>
    </source>
</reference>
<protein>
    <submittedName>
        <fullName evidence="5">Planctomycete cytochrome C</fullName>
    </submittedName>
</protein>
<dbReference type="Pfam" id="PF07587">
    <property type="entry name" value="PSD1"/>
    <property type="match status" value="1"/>
</dbReference>
<dbReference type="InterPro" id="IPR022655">
    <property type="entry name" value="DUF1553"/>
</dbReference>
<evidence type="ECO:0000259" key="4">
    <source>
        <dbReference type="Pfam" id="PF07635"/>
    </source>
</evidence>
<comment type="caution">
    <text evidence="5">The sequence shown here is derived from an EMBL/GenBank/DDBJ whole genome shotgun (WGS) entry which is preliminary data.</text>
</comment>
<dbReference type="EMBL" id="FXUG01000006">
    <property type="protein sequence ID" value="SMP58227.1"/>
    <property type="molecule type" value="Genomic_DNA"/>
</dbReference>
<organism evidence="5 6">
    <name type="scientific">Neorhodopirellula lusitana</name>
    <dbReference type="NCBI Taxonomy" id="445327"/>
    <lineage>
        <taxon>Bacteria</taxon>
        <taxon>Pseudomonadati</taxon>
        <taxon>Planctomycetota</taxon>
        <taxon>Planctomycetia</taxon>
        <taxon>Pirellulales</taxon>
        <taxon>Pirellulaceae</taxon>
        <taxon>Neorhodopirellula</taxon>
    </lineage>
</organism>
<evidence type="ECO:0000313" key="5">
    <source>
        <dbReference type="EMBL" id="SMP58227.1"/>
    </source>
</evidence>
<dbReference type="Pfam" id="PF07583">
    <property type="entry name" value="PSCyt2"/>
    <property type="match status" value="1"/>
</dbReference>
<dbReference type="PANTHER" id="PTHR35889:SF3">
    <property type="entry name" value="F-BOX DOMAIN-CONTAINING PROTEIN"/>
    <property type="match status" value="1"/>
</dbReference>
<dbReference type="Proteomes" id="UP001158067">
    <property type="component" value="Unassembled WGS sequence"/>
</dbReference>
<dbReference type="InterPro" id="IPR036909">
    <property type="entry name" value="Cyt_c-like_dom_sf"/>
</dbReference>
<sequence>MQNFRSSDPPEQNGANRLLLVCLCLACWSFVSIGPTSAAEDETVDFSSQVRPILSDRCFHCHGPDADNQDSAFRLDSQEHLLEDLGGYAGVVPGDLDASELIARIRSEDESDMMPPPDSNRSLSDEEKQILERWVAQGAAYEGHWAFQRPDPDNVPTDVLPNSNWSPETVKRWSNNPIDAFIARKLVEHQLAPSPPADPATRLRRVAMTLTGRLPSEDIQRRFLADPTDLAFAEAVDELMSTMHYAERQTLLWLDAARYADTDGYQNDSGRTNWPWRDWVIQAFHNNMPFDQFTIQQLAGDMLPDATDGQRLATAFNRNHRQNAEGGALADEFFVENVIDRVETTGTVFLGLTMGCTRCHDHKYDPISQREFYQFYGYFNNIGERGIGRGVDAKPTLPSLSPMVEVKAGVLDKIAQVDLANKAVGQANKTFDKRMNEWIKQTRTELQSTPETQWESATIRDTQLVGDGELRVNDDATVEYRGDGAGNLTYAITLSQNLTGTTSIRLNAIVDERFGAPNKRSPSENGNFVLTDCKIAIANRSVPVAGISASFEQSGYEAAKAIDSDPASGWAISGSDPKAESVSAELTLKKPIDMNDDEAITLTLHFASPFPKHVIGKLAIDRSDAPIDAKQAKNPLCDQIKSLLLKSADKRSNRDRNQIRNFYRKIDEPTLLAKRELDTANRELTAHAGPRVSVMVMNEREGTPQPAYLLDRGQYDQPIKDDPLPRGVPAALLASPDAAQPKDRLELARWIVSADNPLTARVTVNRIWQSHFGVGLVKTSEDFGLQGEMPSHPELLDWLAVRFIDSGWDVQAMHRLIVTSAAFGQTSKQNDQLQEMDPSNRLVCRGPRYRADGFVIRDIALQVAGIANDRVGGPSVKPYQPSGLWESVAANAGTRYTPDKGDNLYRKSMYSYWKRAVNPPRQTIFDASGREVCNVRVRRTNTPLQALVLMNDPTFIEAARNLAERVLKTGASQDVQLEQMARLAIAKKPAPSTLKIMANSLDYYRQYYADDPDAAKALLAIGDSKPAADIAPDHLAAMTAVAHLILNTDEFVTVE</sequence>
<dbReference type="Pfam" id="PF07635">
    <property type="entry name" value="PSCyt1"/>
    <property type="match status" value="1"/>
</dbReference>
<evidence type="ECO:0000259" key="2">
    <source>
        <dbReference type="Pfam" id="PF07583"/>
    </source>
</evidence>
<gene>
    <name evidence="5" type="ORF">SAMN06265222_10622</name>
</gene>
<evidence type="ECO:0000259" key="3">
    <source>
        <dbReference type="Pfam" id="PF07587"/>
    </source>
</evidence>
<keyword evidence="6" id="KW-1185">Reference proteome</keyword>
<dbReference type="RefSeq" id="WP_283432785.1">
    <property type="nucleotide sequence ID" value="NZ_FXUG01000006.1"/>
</dbReference>
<evidence type="ECO:0000256" key="1">
    <source>
        <dbReference type="SAM" id="SignalP"/>
    </source>
</evidence>
<dbReference type="InterPro" id="IPR011429">
    <property type="entry name" value="Cyt_c_Planctomycete-type"/>
</dbReference>
<dbReference type="InterPro" id="IPR011444">
    <property type="entry name" value="DUF1549"/>
</dbReference>
<proteinExistence type="predicted"/>
<keyword evidence="1" id="KW-0732">Signal</keyword>
<feature type="chain" id="PRO_5046209895" evidence="1">
    <location>
        <begin position="39"/>
        <end position="1055"/>
    </location>
</feature>
<dbReference type="SUPFAM" id="SSF46626">
    <property type="entry name" value="Cytochrome c"/>
    <property type="match status" value="1"/>
</dbReference>
<name>A0ABY1Q3K6_9BACT</name>
<feature type="domain" description="Cytochrome C Planctomycete-type" evidence="4">
    <location>
        <begin position="58"/>
        <end position="118"/>
    </location>
</feature>
<dbReference type="PANTHER" id="PTHR35889">
    <property type="entry name" value="CYCLOINULO-OLIGOSACCHARIDE FRUCTANOTRANSFERASE-RELATED"/>
    <property type="match status" value="1"/>
</dbReference>
<feature type="domain" description="DUF1549" evidence="2">
    <location>
        <begin position="177"/>
        <end position="382"/>
    </location>
</feature>
<feature type="domain" description="DUF1553" evidence="3">
    <location>
        <begin position="743"/>
        <end position="999"/>
    </location>
</feature>
<feature type="signal peptide" evidence="1">
    <location>
        <begin position="1"/>
        <end position="38"/>
    </location>
</feature>
<accession>A0ABY1Q3K6</accession>
<evidence type="ECO:0000313" key="6">
    <source>
        <dbReference type="Proteomes" id="UP001158067"/>
    </source>
</evidence>